<dbReference type="Proteomes" id="UP000887566">
    <property type="component" value="Unplaced"/>
</dbReference>
<name>A0A914WXB4_9BILA</name>
<accession>A0A914WXB4</accession>
<dbReference type="AlphaFoldDB" id="A0A914WXB4"/>
<feature type="compositionally biased region" description="Basic and acidic residues" evidence="1">
    <location>
        <begin position="1"/>
        <end position="37"/>
    </location>
</feature>
<evidence type="ECO:0000313" key="3">
    <source>
        <dbReference type="WBParaSite" id="PSAMB.scaffold519size48217.g6528.t1"/>
    </source>
</evidence>
<feature type="region of interest" description="Disordered" evidence="1">
    <location>
        <begin position="1"/>
        <end position="49"/>
    </location>
</feature>
<proteinExistence type="predicted"/>
<keyword evidence="2" id="KW-1185">Reference proteome</keyword>
<evidence type="ECO:0000256" key="1">
    <source>
        <dbReference type="SAM" id="MobiDB-lite"/>
    </source>
</evidence>
<organism evidence="2 3">
    <name type="scientific">Plectus sambesii</name>
    <dbReference type="NCBI Taxonomy" id="2011161"/>
    <lineage>
        <taxon>Eukaryota</taxon>
        <taxon>Metazoa</taxon>
        <taxon>Ecdysozoa</taxon>
        <taxon>Nematoda</taxon>
        <taxon>Chromadorea</taxon>
        <taxon>Plectida</taxon>
        <taxon>Plectina</taxon>
        <taxon>Plectoidea</taxon>
        <taxon>Plectidae</taxon>
        <taxon>Plectus</taxon>
    </lineage>
</organism>
<sequence>MSSAQTDERLDEPVAVRAASVDRDGLGRRSEASRANERAQNGANKEGTSYVGQRARINEWAMDGARKKTRRLIDEFRRGYYFRLRQDSHLDPIRLALAQRLTRAHKADGCRERETALRGDSRTDKECLRPAKT</sequence>
<feature type="region of interest" description="Disordered" evidence="1">
    <location>
        <begin position="106"/>
        <end position="133"/>
    </location>
</feature>
<dbReference type="WBParaSite" id="PSAMB.scaffold519size48217.g6528.t1">
    <property type="protein sequence ID" value="PSAMB.scaffold519size48217.g6528.t1"/>
    <property type="gene ID" value="PSAMB.scaffold519size48217.g6528"/>
</dbReference>
<protein>
    <submittedName>
        <fullName evidence="3">Uncharacterized protein</fullName>
    </submittedName>
</protein>
<reference evidence="3" key="1">
    <citation type="submission" date="2022-11" db="UniProtKB">
        <authorList>
            <consortium name="WormBaseParasite"/>
        </authorList>
    </citation>
    <scope>IDENTIFICATION</scope>
</reference>
<evidence type="ECO:0000313" key="2">
    <source>
        <dbReference type="Proteomes" id="UP000887566"/>
    </source>
</evidence>